<dbReference type="InterPro" id="IPR036761">
    <property type="entry name" value="TTHA0802/YceI-like_sf"/>
</dbReference>
<keyword evidence="3" id="KW-1185">Reference proteome</keyword>
<dbReference type="Pfam" id="PF04264">
    <property type="entry name" value="YceI"/>
    <property type="match status" value="1"/>
</dbReference>
<dbReference type="SUPFAM" id="SSF101874">
    <property type="entry name" value="YceI-like"/>
    <property type="match status" value="1"/>
</dbReference>
<proteinExistence type="predicted"/>
<comment type="caution">
    <text evidence="2">The sequence shown here is derived from an EMBL/GenBank/DDBJ whole genome shotgun (WGS) entry which is preliminary data.</text>
</comment>
<dbReference type="InterPro" id="IPR007372">
    <property type="entry name" value="Lipid/polyisoprenoid-bd_YceI"/>
</dbReference>
<name>A0A6M1RU66_9BACT</name>
<dbReference type="Gene3D" id="2.40.128.110">
    <property type="entry name" value="Lipid/polyisoprenoid-binding, YceI-like"/>
    <property type="match status" value="1"/>
</dbReference>
<protein>
    <submittedName>
        <fullName evidence="2">YceI family protein</fullName>
    </submittedName>
</protein>
<feature type="domain" description="Lipid/polyisoprenoid-binding YceI-like" evidence="1">
    <location>
        <begin position="78"/>
        <end position="233"/>
    </location>
</feature>
<organism evidence="2 3">
    <name type="scientific">Limisphaera ngatamarikiensis</name>
    <dbReference type="NCBI Taxonomy" id="1324935"/>
    <lineage>
        <taxon>Bacteria</taxon>
        <taxon>Pseudomonadati</taxon>
        <taxon>Verrucomicrobiota</taxon>
        <taxon>Verrucomicrobiia</taxon>
        <taxon>Limisphaerales</taxon>
        <taxon>Limisphaeraceae</taxon>
        <taxon>Limisphaera</taxon>
    </lineage>
</organism>
<sequence length="237" mass="25727">MKLIARNQQGTSKTRGVNVRLPSRWNAAVWAWVLAATVPLLAAEGWTSLGPKPGGKSKVRIEGTSTIHDWQVEGSLIGGSLELGPNFPKSPDQAKPGKLDVRAQVFIPVSSLKSVKADGTPYSTAMDDIMYGKLLKTEHPRILYTLQELTLKEGGAKEAGQFEAEAVGDLVVAGVTNRITFPVQIQVHPDNHVTVKGEVALKMTDFKIEPPAPKVALGLIKTGDDVKVKFQWEVFPR</sequence>
<dbReference type="AlphaFoldDB" id="A0A6M1RU66"/>
<dbReference type="EMBL" id="JAAKYA010000042">
    <property type="protein sequence ID" value="NGO38941.1"/>
    <property type="molecule type" value="Genomic_DNA"/>
</dbReference>
<accession>A0A6M1RU66</accession>
<dbReference type="RefSeq" id="WP_165106683.1">
    <property type="nucleotide sequence ID" value="NZ_JAAKYA010000042.1"/>
</dbReference>
<evidence type="ECO:0000313" key="3">
    <source>
        <dbReference type="Proteomes" id="UP000477311"/>
    </source>
</evidence>
<evidence type="ECO:0000259" key="1">
    <source>
        <dbReference type="Pfam" id="PF04264"/>
    </source>
</evidence>
<reference evidence="2 3" key="1">
    <citation type="submission" date="2020-02" db="EMBL/GenBank/DDBJ databases">
        <title>Draft genome sequence of Limisphaera ngatamarikiensis NGM72.4T, a thermophilic Verrucomicrobia grouped in subdivision 3.</title>
        <authorList>
            <person name="Carere C.R."/>
            <person name="Steen J."/>
            <person name="Hugenholtz P."/>
            <person name="Stott M.B."/>
        </authorList>
    </citation>
    <scope>NUCLEOTIDE SEQUENCE [LARGE SCALE GENOMIC DNA]</scope>
    <source>
        <strain evidence="2 3">NGM72.4</strain>
    </source>
</reference>
<dbReference type="Proteomes" id="UP000477311">
    <property type="component" value="Unassembled WGS sequence"/>
</dbReference>
<evidence type="ECO:0000313" key="2">
    <source>
        <dbReference type="EMBL" id="NGO38941.1"/>
    </source>
</evidence>
<gene>
    <name evidence="2" type="ORF">G4L39_05965</name>
</gene>